<dbReference type="PROSITE" id="PS50507">
    <property type="entry name" value="RDRP_SSRNA_POS"/>
    <property type="match status" value="1"/>
</dbReference>
<dbReference type="SUPFAM" id="SSF56672">
    <property type="entry name" value="DNA/RNA polymerases"/>
    <property type="match status" value="1"/>
</dbReference>
<keyword evidence="18" id="KW-1035">Host cytoplasm</keyword>
<dbReference type="GO" id="GO:0003724">
    <property type="term" value="F:RNA helicase activity"/>
    <property type="evidence" value="ECO:0007669"/>
    <property type="project" value="InterPro"/>
</dbReference>
<evidence type="ECO:0000256" key="2">
    <source>
        <dbReference type="ARBA" id="ARBA00004328"/>
    </source>
</evidence>
<reference evidence="21" key="1">
    <citation type="submission" date="2017-05" db="EMBL/GenBank/DDBJ databases">
        <title>New viruses from a metagenomic survey of invertebrates and Fucus.</title>
        <authorList>
            <person name="Waldron F.M."/>
            <person name="Obbard D.J."/>
        </authorList>
    </citation>
    <scope>NUCLEOTIDE SEQUENCE</scope>
    <source>
        <strain evidence="21">Q48</strain>
    </source>
</reference>
<dbReference type="InterPro" id="IPR009003">
    <property type="entry name" value="Peptidase_S1_PA"/>
</dbReference>
<keyword evidence="17" id="KW-0693">Viral RNA replication</keyword>
<keyword evidence="11" id="KW-0547">Nucleotide-binding</keyword>
<dbReference type="InterPro" id="IPR029053">
    <property type="entry name" value="Viral_coat"/>
</dbReference>
<dbReference type="InterPro" id="IPR043502">
    <property type="entry name" value="DNA/RNA_pol_sf"/>
</dbReference>
<dbReference type="InterPro" id="IPR007094">
    <property type="entry name" value="RNA-dir_pol_PSvirus"/>
</dbReference>
<dbReference type="GO" id="GO:0039694">
    <property type="term" value="P:viral RNA genome replication"/>
    <property type="evidence" value="ECO:0007669"/>
    <property type="project" value="InterPro"/>
</dbReference>
<keyword evidence="4" id="KW-0696">RNA-directed RNA polymerase</keyword>
<dbReference type="SUPFAM" id="SSF50494">
    <property type="entry name" value="Trypsin-like serine proteases"/>
    <property type="match status" value="1"/>
</dbReference>
<keyword evidence="5" id="KW-0191">Covalent protein-RNA linkage</keyword>
<dbReference type="InterPro" id="IPR033703">
    <property type="entry name" value="Rhv-like"/>
</dbReference>
<dbReference type="GO" id="GO:0030430">
    <property type="term" value="C:host cell cytoplasm"/>
    <property type="evidence" value="ECO:0007669"/>
    <property type="project" value="UniProtKB-SubCell"/>
</dbReference>
<dbReference type="InterPro" id="IPR000605">
    <property type="entry name" value="Helicase_SF3_ssDNA/RNA_vir"/>
</dbReference>
<keyword evidence="7" id="KW-0167">Capsid protein</keyword>
<dbReference type="Pfam" id="PF00680">
    <property type="entry name" value="RdRP_1"/>
    <property type="match status" value="1"/>
</dbReference>
<evidence type="ECO:0000256" key="8">
    <source>
        <dbReference type="ARBA" id="ARBA00022670"/>
    </source>
</evidence>
<feature type="domain" description="SF3 helicase" evidence="20">
    <location>
        <begin position="1227"/>
        <end position="1397"/>
    </location>
</feature>
<dbReference type="CDD" id="cd23169">
    <property type="entry name" value="ps-ssRNAv-Picornavirales"/>
    <property type="match status" value="1"/>
</dbReference>
<proteinExistence type="predicted"/>
<dbReference type="Pfam" id="PF00910">
    <property type="entry name" value="RNA_helicase"/>
    <property type="match status" value="1"/>
</dbReference>
<evidence type="ECO:0000256" key="11">
    <source>
        <dbReference type="ARBA" id="ARBA00022741"/>
    </source>
</evidence>
<keyword evidence="10" id="KW-0548">Nucleotidyltransferase</keyword>
<dbReference type="GO" id="GO:0006508">
    <property type="term" value="P:proteolysis"/>
    <property type="evidence" value="ECO:0007669"/>
    <property type="project" value="UniProtKB-KW"/>
</dbReference>
<dbReference type="InterPro" id="IPR001205">
    <property type="entry name" value="RNA-dir_pol_C"/>
</dbReference>
<accession>A0A221LFL2</accession>
<evidence type="ECO:0000256" key="7">
    <source>
        <dbReference type="ARBA" id="ARBA00022561"/>
    </source>
</evidence>
<evidence type="ECO:0000259" key="20">
    <source>
        <dbReference type="PROSITE" id="PS51218"/>
    </source>
</evidence>
<evidence type="ECO:0000256" key="5">
    <source>
        <dbReference type="ARBA" id="ARBA00022520"/>
    </source>
</evidence>
<keyword evidence="8" id="KW-0645">Protease</keyword>
<dbReference type="GO" id="GO:0003968">
    <property type="term" value="F:RNA-directed RNA polymerase activity"/>
    <property type="evidence" value="ECO:0007669"/>
    <property type="project" value="UniProtKB-KW"/>
</dbReference>
<dbReference type="InterPro" id="IPR014759">
    <property type="entry name" value="Helicase_SF3_ssRNA_vir"/>
</dbReference>
<keyword evidence="6" id="KW-0597">Phosphoprotein</keyword>
<feature type="domain" description="RdRp catalytic" evidence="19">
    <location>
        <begin position="2177"/>
        <end position="2306"/>
    </location>
</feature>
<keyword evidence="13" id="KW-0347">Helicase</keyword>
<evidence type="ECO:0000256" key="6">
    <source>
        <dbReference type="ARBA" id="ARBA00022553"/>
    </source>
</evidence>
<dbReference type="GO" id="GO:0019028">
    <property type="term" value="C:viral capsid"/>
    <property type="evidence" value="ECO:0007669"/>
    <property type="project" value="UniProtKB-KW"/>
</dbReference>
<dbReference type="GO" id="GO:0005198">
    <property type="term" value="F:structural molecule activity"/>
    <property type="evidence" value="ECO:0007669"/>
    <property type="project" value="InterPro"/>
</dbReference>
<keyword evidence="16" id="KW-0946">Virion</keyword>
<evidence type="ECO:0000256" key="17">
    <source>
        <dbReference type="ARBA" id="ARBA00022953"/>
    </source>
</evidence>
<dbReference type="SUPFAM" id="SSF88633">
    <property type="entry name" value="Positive stranded ssRNA viruses"/>
    <property type="match status" value="2"/>
</dbReference>
<dbReference type="InterPro" id="IPR001676">
    <property type="entry name" value="Picornavirus_capsid"/>
</dbReference>
<dbReference type="GO" id="GO:0005524">
    <property type="term" value="F:ATP binding"/>
    <property type="evidence" value="ECO:0007669"/>
    <property type="project" value="UniProtKB-KW"/>
</dbReference>
<dbReference type="InterPro" id="IPR043128">
    <property type="entry name" value="Rev_trsase/Diguanyl_cyclase"/>
</dbReference>
<dbReference type="EMBL" id="MF190037">
    <property type="protein sequence ID" value="ASM94077.1"/>
    <property type="molecule type" value="Genomic_RNA"/>
</dbReference>
<dbReference type="PROSITE" id="PS51218">
    <property type="entry name" value="SF3_HELICASE_2"/>
    <property type="match status" value="1"/>
</dbReference>
<evidence type="ECO:0000256" key="4">
    <source>
        <dbReference type="ARBA" id="ARBA00022484"/>
    </source>
</evidence>
<evidence type="ECO:0000313" key="21">
    <source>
        <dbReference type="EMBL" id="ASM94077.1"/>
    </source>
</evidence>
<evidence type="ECO:0000256" key="3">
    <source>
        <dbReference type="ARBA" id="ARBA00020107"/>
    </source>
</evidence>
<keyword evidence="15" id="KW-0067">ATP-binding</keyword>
<dbReference type="Gene3D" id="3.30.70.270">
    <property type="match status" value="1"/>
</dbReference>
<keyword evidence="9" id="KW-0808">Transferase</keyword>
<evidence type="ECO:0000259" key="19">
    <source>
        <dbReference type="PROSITE" id="PS50507"/>
    </source>
</evidence>
<evidence type="ECO:0000256" key="15">
    <source>
        <dbReference type="ARBA" id="ARBA00022840"/>
    </source>
</evidence>
<evidence type="ECO:0000256" key="10">
    <source>
        <dbReference type="ARBA" id="ARBA00022695"/>
    </source>
</evidence>
<comment type="subcellular location">
    <subcellularLocation>
        <location evidence="1">Host cytoplasm</location>
    </subcellularLocation>
    <subcellularLocation>
        <location evidence="2">Virion</location>
    </subcellularLocation>
</comment>
<dbReference type="GO" id="GO:0006351">
    <property type="term" value="P:DNA-templated transcription"/>
    <property type="evidence" value="ECO:0007669"/>
    <property type="project" value="InterPro"/>
</dbReference>
<dbReference type="PRINTS" id="PR00918">
    <property type="entry name" value="CALICVIRUSNS"/>
</dbReference>
<sequence>MNSTHLHAPEFCTTNFSLVGGRSLHVDISRSRKVVIRAMPYDVIYAHPVTVNIFDNLNMHCIFTFENVHHLYISRNVMPCAFSYDIRVTRPYVRSLSVSCPNLRSDAIVQTTDQPRTPFLISLLRRCVGVNQSKEMSIVDQGEKPQEIDSQVVRNPAFVAPLLVEEPDMKRLFARDYFYQNYEVNMATPANNLLFSISLPCDLLRKKYPFFGVLATHAIVRTDLRVTVKFNVSPFHAGMIMMACYPANNVYATCPQDVMLLPHNIINLGHENSGTLLVEHITPFKFMQVLNPTEALMNQVLSIYVWNKLVSSADYPQIINCSVYFKFENTMVTMKRPYRAVEQMAWIYNQPIQIANELSDDITASLAQETTWGKIGSFGSTLLRYFTSVGSYTAKLLSLGLFDSPSEYVNTMSEATVVDVPKKCISFRVCSGDVMLNKKYRPIDMSHYVRVPGRVGVAHWSVGFPTGKTMMALPLSLVMFEINALGYYSVPVVELARHYEYWRGDLIYTFEVVATKFHQGQVLIGWSPFSKPTHDTNDELRQVYNKSFDIGKENTFSIECPFISFQEWKRTNEISQGALILNVQNPLVAPSAVAPNIEINVYLSAGSNFWFACPRNVRYATAQSLWRPLKEITTPPTYLKDHTHFNVLLKRPHMMYNSSVVLKKDTWCLAALLPTTDIPSIPVGCYLHRGSGRWSFTTTMSKTQEVVFMARCCYAGERQNITFPNLDHSSSSFALRGGSVLLNPNSDSMFRIEIPHMSMLEYLPHRGLTEFSPEASNHQAVVELYAYSASATNFDIFLRWEGGDDFAIFHPLPNPARSIGRNLIIPYMTGNSTPKPFVCSDNMATTLAWKLWAEGPTDIADPQSHIWNDGVSNAWNQVIFNDNFFVTGYLFRTRLENTAMTLRLFYKNHYNWDSWVPLSTQSPDDRGHFQLNMNDPVLARAIKVEVQGPKDADKRLITGAVYGYPLEGSLTVSSVLRFRRAVYQMKVAQAREQSLFGAFSAIKAIGGLWDSISGVCAKLKDDTWFNDMMQLFLIHIMGIANSLQCLMLGGTPWACIATITACIYFLCRRFLGVATPPEVPQSKFYIFKKWLGLEQGGYLTEIVKLLGTVTFMIGSVFKFSLPSEYYEYVALSAEGNDNVLHRFVCFIKYFFYGKSLLEELRQKQIDRTLIFLEDFRFFERNGCVTPAAMRGNGMKMYHDLRERATELESLSMKFKFPVPLMREIRENITTLDAIIKNSLEKKSQPEPVGIFFYAKPGVGKSFLCSHFLAHHVLTELGYKPGDNTDEFVYNMPVTKQRFMDGYNQQPWVAVDEFLQSVDCEDALQVINLISTSCNPVNMAELKEKKMLFKSPIVCCCSNAATFHSVKGIHDVEALVRRFPLTYEITLHNDWMTNGKLNAKKLIDALIGKKGREVLDVLDTVFIFKPREMVMGSRHTNHSSANKVYSELVKEISDLVSSREKVFREMKGVEQISAQFLTMEDYYDINELRTMMTEMRDEYPKMMDILGENFDYFKALELHLPTLPHRVFMRYAKRSAKLDRIDSGEHILTMRLTKFHDVHEIRPGEEECLREDINRYVFKWITIPEILVFNKEKPSWLPQSWYDFMIREPWEGLKIGFFSRMMGYADDHPMVTALAAFLATFTITMSAIIGYYVWKGGPIIEKDEKIANGEPFTTVVKKTVHYEPQAYNGRAKITRLPKIFGQSQDAWLNNQKEVDQIEKIRRNIVRVMAVAVKPDGEFEPYAIEMHALFLNSRTLIMNEHFYREYRRMSSVNKVVIVTSYDSDGHTVLERRIPVDELTSHSVSAGGQDVDMRVVNVPDFPGMKDLSHFIAPDHFCEDGASATLLPGHNGQPCVSGIVGDYSMCETSNGQWYSLDLHPKDGITVAGDCGRPWVVVRKSEVRILGIHASLCDDSILGIATIRLCDMKLSGHIESAVQLRSGKCQLFNEKCVNSVAHTTDFVQTGYVFGDIEWVPSAKGYAALQLNSAKYHERGWIDPETIVTRAVVSYWKSLVKVPQLRTFDFAKALNGTSIMRSIVLSTSCGYLKFAGYHEGKNDLLERVDNELIFTEKARTYVSPMLGKTFVDHLDECDKQIRKRVAFPMLWVSALKDELVSPEKRSIMKTRVIEQPGLDYLILVRKYFGDFLDWYKSHAGTIFKHAIGIDKEVAWKDIALELLRFSPVGLAFDYSQWDGSVPPWCFDIFSQFTDEFYVYNTEDCNARATLLYMLRCSNLLVADEVRLTDRGNKSGNPFTDVFNSICNASVLMVGYAYLQSWNGRAINLNTFDRDMRIVTYGDDVICAVKSNQLTTLNGPAFAHILGAFGFTLTDSLKSERGLASYVDILSPEFTFLKTPFVYDKCDRVWLAPLPMKVIMRELMWIPRKMFGNQVDKEQRVYNVARFLAHYPLDEYQRMTDEMRKQGLDVPYDWRQLRDELVWKQATYCRGSFA</sequence>
<dbReference type="Gene3D" id="2.60.120.20">
    <property type="match status" value="2"/>
</dbReference>
<evidence type="ECO:0000256" key="14">
    <source>
        <dbReference type="ARBA" id="ARBA00022807"/>
    </source>
</evidence>
<protein>
    <recommendedName>
        <fullName evidence="3">Genome polyprotein</fullName>
    </recommendedName>
</protein>
<evidence type="ECO:0000256" key="16">
    <source>
        <dbReference type="ARBA" id="ARBA00022844"/>
    </source>
</evidence>
<dbReference type="GO" id="GO:0003723">
    <property type="term" value="F:RNA binding"/>
    <property type="evidence" value="ECO:0007669"/>
    <property type="project" value="InterPro"/>
</dbReference>
<evidence type="ECO:0000256" key="9">
    <source>
        <dbReference type="ARBA" id="ARBA00022679"/>
    </source>
</evidence>
<dbReference type="GO" id="GO:0008234">
    <property type="term" value="F:cysteine-type peptidase activity"/>
    <property type="evidence" value="ECO:0007669"/>
    <property type="project" value="UniProtKB-KW"/>
</dbReference>
<dbReference type="InterPro" id="IPR004004">
    <property type="entry name" value="Helic/Pol/Pept_Calicivir-typ"/>
</dbReference>
<name>A0A221LFL2_9VIRU</name>
<dbReference type="CDD" id="cd00205">
    <property type="entry name" value="rhv_like"/>
    <property type="match status" value="2"/>
</dbReference>
<evidence type="ECO:0000256" key="18">
    <source>
        <dbReference type="ARBA" id="ARBA00023200"/>
    </source>
</evidence>
<evidence type="ECO:0000256" key="13">
    <source>
        <dbReference type="ARBA" id="ARBA00022806"/>
    </source>
</evidence>
<evidence type="ECO:0000256" key="1">
    <source>
        <dbReference type="ARBA" id="ARBA00004192"/>
    </source>
</evidence>
<dbReference type="Pfam" id="PF00073">
    <property type="entry name" value="Rhv"/>
    <property type="match status" value="2"/>
</dbReference>
<keyword evidence="12" id="KW-0378">Hydrolase</keyword>
<evidence type="ECO:0000256" key="12">
    <source>
        <dbReference type="ARBA" id="ARBA00022801"/>
    </source>
</evidence>
<organism evidence="21">
    <name type="scientific">Lothians earthworm picorna-like virus 1</name>
    <dbReference type="NCBI Taxonomy" id="2021954"/>
    <lineage>
        <taxon>Viruses</taxon>
        <taxon>Riboviria</taxon>
        <taxon>Orthornavirae</taxon>
        <taxon>Pisuviricota</taxon>
        <taxon>Pisoniviricetes</taxon>
        <taxon>Picornavirales</taxon>
    </lineage>
</organism>
<keyword evidence="14" id="KW-0788">Thiol protease</keyword>